<dbReference type="GO" id="GO:0032049">
    <property type="term" value="P:cardiolipin biosynthetic process"/>
    <property type="evidence" value="ECO:0007669"/>
    <property type="project" value="InterPro"/>
</dbReference>
<protein>
    <recommendedName>
        <fullName evidence="7">CDP-diacylglycerol--glycerol-3-phosphate 3-phosphatidyltransferase</fullName>
        <ecNumber evidence="7">2.7.8.5</ecNumber>
    </recommendedName>
</protein>
<dbReference type="PIRSF" id="PIRSF000850">
    <property type="entry name" value="Phospholipase_D_PSS"/>
    <property type="match status" value="1"/>
</dbReference>
<evidence type="ECO:0000256" key="1">
    <source>
        <dbReference type="ARBA" id="ARBA00022516"/>
    </source>
</evidence>
<dbReference type="SUPFAM" id="SSF56024">
    <property type="entry name" value="Phospholipase D/nuclease"/>
    <property type="match status" value="2"/>
</dbReference>
<keyword evidence="5 7" id="KW-0594">Phospholipid biosynthesis</keyword>
<evidence type="ECO:0000256" key="6">
    <source>
        <dbReference type="ARBA" id="ARBA00023264"/>
    </source>
</evidence>
<keyword evidence="2 7" id="KW-0808">Transferase</keyword>
<dbReference type="PhylomeDB" id="A0A0G4ID26"/>
<keyword evidence="7" id="KW-0067">ATP-binding</keyword>
<evidence type="ECO:0000256" key="2">
    <source>
        <dbReference type="ARBA" id="ARBA00022679"/>
    </source>
</evidence>
<name>A0A0G4ID26_9ALVE</name>
<dbReference type="GO" id="GO:0005524">
    <property type="term" value="F:ATP binding"/>
    <property type="evidence" value="ECO:0007669"/>
    <property type="project" value="UniProtKB-KW"/>
</dbReference>
<dbReference type="GO" id="GO:0005739">
    <property type="term" value="C:mitochondrion"/>
    <property type="evidence" value="ECO:0007669"/>
    <property type="project" value="UniProtKB-SubCell"/>
</dbReference>
<comment type="similarity">
    <text evidence="7">Belongs to the CDP-alcohol phosphatidyltransferase class-II family.</text>
</comment>
<evidence type="ECO:0000256" key="5">
    <source>
        <dbReference type="ARBA" id="ARBA00023209"/>
    </source>
</evidence>
<keyword evidence="7" id="KW-0547">Nucleotide-binding</keyword>
<evidence type="ECO:0000256" key="7">
    <source>
        <dbReference type="RuleBase" id="RU365024"/>
    </source>
</evidence>
<comment type="catalytic activity">
    <reaction evidence="7">
        <text>a CDP-1,2-diacyl-sn-glycerol + sn-glycerol 3-phosphate = a 1,2-diacyl-sn-glycero-3-phospho-(1'-sn-glycero-3'-phosphate) + CMP + H(+)</text>
        <dbReference type="Rhea" id="RHEA:12593"/>
        <dbReference type="ChEBI" id="CHEBI:15378"/>
        <dbReference type="ChEBI" id="CHEBI:57597"/>
        <dbReference type="ChEBI" id="CHEBI:58332"/>
        <dbReference type="ChEBI" id="CHEBI:60110"/>
        <dbReference type="ChEBI" id="CHEBI:60377"/>
        <dbReference type="EC" id="2.7.8.5"/>
    </reaction>
</comment>
<proteinExistence type="inferred from homology"/>
<keyword evidence="4 7" id="KW-0443">Lipid metabolism</keyword>
<evidence type="ECO:0000256" key="8">
    <source>
        <dbReference type="SAM" id="MobiDB-lite"/>
    </source>
</evidence>
<dbReference type="UniPathway" id="UPA00084">
    <property type="reaction ID" value="UER00503"/>
</dbReference>
<dbReference type="Gene3D" id="3.30.870.10">
    <property type="entry name" value="Endonuclease Chain A"/>
    <property type="match status" value="2"/>
</dbReference>
<reference evidence="9" key="1">
    <citation type="submission" date="2014-11" db="EMBL/GenBank/DDBJ databases">
        <authorList>
            <person name="Otto D Thomas"/>
            <person name="Naeem Raeece"/>
        </authorList>
    </citation>
    <scope>NUCLEOTIDE SEQUENCE</scope>
</reference>
<dbReference type="PANTHER" id="PTHR12586">
    <property type="entry name" value="CDP-DIACYLGLYCEROL--SERINE O-PHOSPHATIDYLTRANSFERASE"/>
    <property type="match status" value="1"/>
</dbReference>
<gene>
    <name evidence="9" type="ORF">Cvel_13204</name>
</gene>
<dbReference type="PANTHER" id="PTHR12586:SF1">
    <property type="entry name" value="CDP-DIACYLGLYCEROL--GLYCEROL-3-PHOSPHATE 3-PHOSPHATIDYLTRANSFERASE, MITOCHONDRIAL"/>
    <property type="match status" value="1"/>
</dbReference>
<dbReference type="EMBL" id="CDMZ01005835">
    <property type="protein sequence ID" value="CEM54984.1"/>
    <property type="molecule type" value="Genomic_DNA"/>
</dbReference>
<evidence type="ECO:0000313" key="9">
    <source>
        <dbReference type="EMBL" id="CEM54984.1"/>
    </source>
</evidence>
<sequence>MSPGKFRFLVPSRNLSFLSTPSEFLRTLLSMCSEAETRLIFAALYIGTGTNEQKIVQTLERRLGQLQNRATDGPSMRTTFLLDYLRATRREPTKEGDPASAKDLLLPLKQKYPQMADVRFFHTPLLSGLLKRVLPQRANEALGVQHMKCFVSNDNVLVTGANASGTYLTTRQDRCLLIRDRALADHCSAVVSAVADCSYSLQPDGTLQIKKGMPEPWADPQGFRARLSASLAPLSSPITLDEAARLFAPEEKGETQQTAEIRVFLQAGFAQPALRDEERSLQSLLKAAGQRGFDCTLASGYLNPPPSLVKGLSDFLKAREGGRAVVSAPADSSDAVCTEGVGPGKRKEQSEASPLTLVSAAPQANSFHNSKGITKWVTAAYASLALHLLKRLPPGVSYFEYFREGWSFHAKGVWFSGPVSLDRESSVSVSSTTVEERDEKRGDERWMPRVTVIGSSNFSCRSHSRDLEMTLVVKSNDPQLCEHMQKEKAVVAPVAWGLSALNFESGTCSSGAESEEVKELPFSREGSSELTKRQPFFQAVQRSALSERVPFWLSQVVRLFGQTFL</sequence>
<comment type="subcellular location">
    <subcellularLocation>
        <location evidence="7">Mitochondrion</location>
    </subcellularLocation>
</comment>
<evidence type="ECO:0000256" key="3">
    <source>
        <dbReference type="ARBA" id="ARBA00022737"/>
    </source>
</evidence>
<evidence type="ECO:0000256" key="4">
    <source>
        <dbReference type="ARBA" id="ARBA00023098"/>
    </source>
</evidence>
<comment type="pathway">
    <text evidence="7">Phospholipid metabolism; phosphatidylglycerol biosynthesis; phosphatidylglycerol from CDP-diacylglycerol: step 1/2.</text>
</comment>
<keyword evidence="6 7" id="KW-1208">Phospholipid metabolism</keyword>
<organism evidence="9">
    <name type="scientific">Chromera velia CCMP2878</name>
    <dbReference type="NCBI Taxonomy" id="1169474"/>
    <lineage>
        <taxon>Eukaryota</taxon>
        <taxon>Sar</taxon>
        <taxon>Alveolata</taxon>
        <taxon>Colpodellida</taxon>
        <taxon>Chromeraceae</taxon>
        <taxon>Chromera</taxon>
    </lineage>
</organism>
<feature type="region of interest" description="Disordered" evidence="8">
    <location>
        <begin position="336"/>
        <end position="355"/>
    </location>
</feature>
<keyword evidence="1 7" id="KW-0444">Lipid biosynthesis</keyword>
<keyword evidence="7" id="KW-0496">Mitochondrion</keyword>
<accession>A0A0G4ID26</accession>
<comment type="function">
    <text evidence="7">Functions in the biosynthesis of the anionic phospholipids phosphatidylglycerol and cardiolipin.</text>
</comment>
<dbReference type="EC" id="2.7.8.5" evidence="7"/>
<dbReference type="VEuPathDB" id="CryptoDB:Cvel_13204"/>
<dbReference type="AlphaFoldDB" id="A0A0G4ID26"/>
<dbReference type="GO" id="GO:0008444">
    <property type="term" value="F:CDP-diacylglycerol-glycerol-3-phosphate 3-phosphatidyltransferase activity"/>
    <property type="evidence" value="ECO:0007669"/>
    <property type="project" value="UniProtKB-EC"/>
</dbReference>
<keyword evidence="3" id="KW-0677">Repeat</keyword>
<dbReference type="InterPro" id="IPR016270">
    <property type="entry name" value="PGS1"/>
</dbReference>